<dbReference type="InterPro" id="IPR027417">
    <property type="entry name" value="P-loop_NTPase"/>
</dbReference>
<dbReference type="InterPro" id="IPR044265">
    <property type="entry name" value="Terminase_large_su_BPP22"/>
</dbReference>
<dbReference type="GO" id="GO:0016887">
    <property type="term" value="F:ATP hydrolysis activity"/>
    <property type="evidence" value="ECO:0007669"/>
    <property type="project" value="InterPro"/>
</dbReference>
<evidence type="ECO:0000256" key="1">
    <source>
        <dbReference type="ARBA" id="ARBA00022612"/>
    </source>
</evidence>
<organism evidence="3 4">
    <name type="scientific">Kluyvera intermedia</name>
    <name type="common">Enterobacter intermedius</name>
    <dbReference type="NCBI Taxonomy" id="61648"/>
    <lineage>
        <taxon>Bacteria</taxon>
        <taxon>Pseudomonadati</taxon>
        <taxon>Pseudomonadota</taxon>
        <taxon>Gammaproteobacteria</taxon>
        <taxon>Enterobacterales</taxon>
        <taxon>Enterobacteriaceae</taxon>
        <taxon>Kluyvera</taxon>
    </lineage>
</organism>
<keyword evidence="1" id="KW-1188">Viral release from host cell</keyword>
<evidence type="ECO:0000313" key="3">
    <source>
        <dbReference type="EMBL" id="HAT3584365.1"/>
    </source>
</evidence>
<dbReference type="InterPro" id="IPR035421">
    <property type="entry name" value="Terminase_6C"/>
</dbReference>
<gene>
    <name evidence="3" type="ORF">I8531_004744</name>
</gene>
<reference evidence="3" key="1">
    <citation type="journal article" date="2018" name="Genome Biol.">
        <title>SKESA: strategic k-mer extension for scrupulous assemblies.</title>
        <authorList>
            <person name="Souvorov A."/>
            <person name="Agarwala R."/>
            <person name="Lipman D.J."/>
        </authorList>
    </citation>
    <scope>NUCLEOTIDE SEQUENCE</scope>
    <source>
        <strain evidence="3">CAVp300</strain>
    </source>
</reference>
<dbReference type="Pfam" id="PF17289">
    <property type="entry name" value="Terminase_6C"/>
    <property type="match status" value="1"/>
</dbReference>
<accession>A0A9P3WIC2</accession>
<dbReference type="HAMAP" id="MF_04148">
    <property type="entry name" value="TERL_BPP22"/>
    <property type="match status" value="1"/>
</dbReference>
<feature type="domain" description="Terminase large subunit gp17-like C-terminal" evidence="2">
    <location>
        <begin position="339"/>
        <end position="489"/>
    </location>
</feature>
<dbReference type="GO" id="GO:0004519">
    <property type="term" value="F:endonuclease activity"/>
    <property type="evidence" value="ECO:0007669"/>
    <property type="project" value="InterPro"/>
</dbReference>
<dbReference type="AlphaFoldDB" id="A0A9P3WIC2"/>
<evidence type="ECO:0000259" key="2">
    <source>
        <dbReference type="Pfam" id="PF17289"/>
    </source>
</evidence>
<dbReference type="Proteomes" id="UP000867740">
    <property type="component" value="Unassembled WGS sequence"/>
</dbReference>
<dbReference type="Gene3D" id="3.30.420.280">
    <property type="match status" value="1"/>
</dbReference>
<dbReference type="Gene3D" id="3.40.50.300">
    <property type="entry name" value="P-loop containing nucleotide triphosphate hydrolases"/>
    <property type="match status" value="1"/>
</dbReference>
<evidence type="ECO:0000313" key="4">
    <source>
        <dbReference type="Proteomes" id="UP000867740"/>
    </source>
</evidence>
<comment type="caution">
    <text evidence="3">The sequence shown here is derived from an EMBL/GenBank/DDBJ whole genome shotgun (WGS) entry which is preliminary data.</text>
</comment>
<name>A0A9P3WIC2_KLUIN</name>
<dbReference type="Pfam" id="PF03237">
    <property type="entry name" value="Terminase_6N"/>
    <property type="match status" value="1"/>
</dbReference>
<proteinExistence type="inferred from homology"/>
<reference evidence="3" key="2">
    <citation type="submission" date="2020-10" db="EMBL/GenBank/DDBJ databases">
        <authorList>
            <consortium name="NCBI Pathogen Detection Project"/>
        </authorList>
    </citation>
    <scope>NUCLEOTIDE SEQUENCE</scope>
    <source>
        <strain evidence="3">CAVp300</strain>
    </source>
</reference>
<sequence>MIREIATSGAPASRSFSTVEEIDAVLDKLSEDEQIELLELLEEEEAYRNTHQLFEYTPYGKQREFIDAGSEYPERCFMAGNQLGKSYTGGAEVAFHLTGRYPGTNGYPDDGMYGGEWNGKRFNTPVVFWVGGETNETVTKTTQRILCGRIEENDEPGYGSIPKEDIISWKKSPFYPNLVDHILVRHHNADGVVDGMSICYFKPYSQGRARWQGDTIHGVWFDEEPPYSIYGEGLTRTNKYGQFSLLTFTPLMGMSDVVTKFIKNPSKAQKVVTMTIYDADHYTDEQKEQIVASYPEHEREARARGIPTMGSGRIFQIPEETIKCQPFECPDHFYVINACDFGWDHPQAHIQLWWDKDEDVFYLARVWKKKEKTATEAWSAVKAWSQKIPVAWPHDGHQHEKGGGEQLRTQYADAGFLMLTEHATWPDGGNAVEPGIVEIRDLMIEGRFRIFNTCEDFFDEFRLYHRDENGKIVKINDDVLSATRYGYMMRRFSRMMRDIKKPKEKKIPAPIRPVSRGR</sequence>
<dbReference type="EMBL" id="DACSUM010000055">
    <property type="protein sequence ID" value="HAT3584365.1"/>
    <property type="molecule type" value="Genomic_DNA"/>
</dbReference>
<protein>
    <submittedName>
        <fullName evidence="3">Terminase</fullName>
    </submittedName>
</protein>